<evidence type="ECO:0000313" key="1">
    <source>
        <dbReference type="EMBL" id="SNS59818.1"/>
    </source>
</evidence>
<organism evidence="1 2">
    <name type="scientific">Anaerovirgula multivorans</name>
    <dbReference type="NCBI Taxonomy" id="312168"/>
    <lineage>
        <taxon>Bacteria</taxon>
        <taxon>Bacillati</taxon>
        <taxon>Bacillota</taxon>
        <taxon>Clostridia</taxon>
        <taxon>Peptostreptococcales</taxon>
        <taxon>Natronincolaceae</taxon>
        <taxon>Anaerovirgula</taxon>
    </lineage>
</organism>
<evidence type="ECO:0000313" key="2">
    <source>
        <dbReference type="Proteomes" id="UP000198304"/>
    </source>
</evidence>
<dbReference type="EMBL" id="FZOJ01000014">
    <property type="protein sequence ID" value="SNS59818.1"/>
    <property type="molecule type" value="Genomic_DNA"/>
</dbReference>
<dbReference type="InterPro" id="IPR007358">
    <property type="entry name" value="Nucleoid_associated_NdpA"/>
</dbReference>
<dbReference type="RefSeq" id="WP_089283577.1">
    <property type="nucleotide sequence ID" value="NZ_FZOJ01000014.1"/>
</dbReference>
<dbReference type="OrthoDB" id="3171075at2"/>
<name>A0A239FTE6_9FIRM</name>
<reference evidence="1 2" key="1">
    <citation type="submission" date="2017-06" db="EMBL/GenBank/DDBJ databases">
        <authorList>
            <person name="Kim H.J."/>
            <person name="Triplett B.A."/>
        </authorList>
    </citation>
    <scope>NUCLEOTIDE SEQUENCE [LARGE SCALE GENOMIC DNA]</scope>
    <source>
        <strain evidence="1 2">SCA</strain>
    </source>
</reference>
<gene>
    <name evidence="1" type="ORF">SAMN05446037_101422</name>
</gene>
<protein>
    <recommendedName>
        <fullName evidence="3">Nucleoid associated protein NdpA</fullName>
    </recommendedName>
</protein>
<accession>A0A239FTE6</accession>
<dbReference type="AlphaFoldDB" id="A0A239FTE6"/>
<proteinExistence type="predicted"/>
<sequence length="340" mass="39131">MKQEDSLRIDKAILHILDSNVQIPIISSKELELEQDILKFLEGHILKVLSNGSVKTGVFHKVDNLIYNLCKKLTSEMENFTIISAELANNLFSIMIKNPDIPPGDVIICIFEQENNKYVALMKFNYKSSYIHYVMNTDEGNVNTIIKQTTTLPNDAQKSDECIIISLSDYEIKLLEKEYEINGSKDFYLSKLFLKCDCDFSNDDKFKIINKVTQKLNKKYFDEDFKKTAKLHKAIADSMEESDEIKIDSIASEVFEGNHEIKNEYIDEIRKEGLKGDVVNIQESNLVTKKLRTHRLKTDIGIEINLPSDHYHNKEIVEFINNPDGTISILLKNITKIINK</sequence>
<keyword evidence="2" id="KW-1185">Reference proteome</keyword>
<dbReference type="Pfam" id="PF04245">
    <property type="entry name" value="NA37"/>
    <property type="match status" value="1"/>
</dbReference>
<dbReference type="Proteomes" id="UP000198304">
    <property type="component" value="Unassembled WGS sequence"/>
</dbReference>
<evidence type="ECO:0008006" key="3">
    <source>
        <dbReference type="Google" id="ProtNLM"/>
    </source>
</evidence>
<dbReference type="GO" id="GO:0009295">
    <property type="term" value="C:nucleoid"/>
    <property type="evidence" value="ECO:0007669"/>
    <property type="project" value="InterPro"/>
</dbReference>